<evidence type="ECO:0000259" key="2">
    <source>
        <dbReference type="Pfam" id="PF02563"/>
    </source>
</evidence>
<feature type="domain" description="Soluble ligand binding" evidence="3">
    <location>
        <begin position="312"/>
        <end position="347"/>
    </location>
</feature>
<feature type="domain" description="Soluble ligand binding" evidence="3">
    <location>
        <begin position="449"/>
        <end position="497"/>
    </location>
</feature>
<evidence type="ECO:0000313" key="4">
    <source>
        <dbReference type="EMBL" id="NYG31867.1"/>
    </source>
</evidence>
<protein>
    <submittedName>
        <fullName evidence="4">Protein involved in polysaccharide export with SLBB domain</fullName>
    </submittedName>
</protein>
<accession>A0A7Y9QUY9</accession>
<dbReference type="Pfam" id="PF02563">
    <property type="entry name" value="Poly_export"/>
    <property type="match status" value="1"/>
</dbReference>
<dbReference type="Proteomes" id="UP000518288">
    <property type="component" value="Unassembled WGS sequence"/>
</dbReference>
<evidence type="ECO:0000256" key="1">
    <source>
        <dbReference type="ARBA" id="ARBA00022729"/>
    </source>
</evidence>
<evidence type="ECO:0000313" key="5">
    <source>
        <dbReference type="Proteomes" id="UP000518288"/>
    </source>
</evidence>
<dbReference type="InterPro" id="IPR019554">
    <property type="entry name" value="Soluble_ligand-bd"/>
</dbReference>
<dbReference type="AlphaFoldDB" id="A0A7Y9QUY9"/>
<keyword evidence="5" id="KW-1185">Reference proteome</keyword>
<feature type="domain" description="Soluble ligand binding" evidence="3">
    <location>
        <begin position="138"/>
        <end position="185"/>
    </location>
</feature>
<dbReference type="EMBL" id="JACCFH010000001">
    <property type="protein sequence ID" value="NYG31867.1"/>
    <property type="molecule type" value="Genomic_DNA"/>
</dbReference>
<dbReference type="PANTHER" id="PTHR33619:SF3">
    <property type="entry name" value="POLYSACCHARIDE EXPORT PROTEIN GFCE-RELATED"/>
    <property type="match status" value="1"/>
</dbReference>
<dbReference type="Gene3D" id="3.10.560.10">
    <property type="entry name" value="Outer membrane lipoprotein wza domain like"/>
    <property type="match status" value="4"/>
</dbReference>
<gene>
    <name evidence="4" type="ORF">BDD16_000853</name>
</gene>
<dbReference type="InterPro" id="IPR049712">
    <property type="entry name" value="Poly_export"/>
</dbReference>
<feature type="domain" description="Soluble ligand binding" evidence="3">
    <location>
        <begin position="222"/>
        <end position="266"/>
    </location>
</feature>
<sequence length="561" mass="60449">MPDRDEGAGSPLTRVSGAGVDEFEAYVRKLGYAGVQRFGQELITGKASYDTAESSGLVPADYVVGTDDELQIALWGSVDADLRVMVDRSGRISIPRVGTIMVAGVRYGDLTEVISRRVGQVFRNYQISVSLGQIRSVRVYLTGYVKRPGVYTVGGLSSVVNALMRSGGPASAGSLRSIELRRGKDTITRYDLYDLLLKGDRSADRVVQNGDVIHVGPIGPQVALVGSVNRPAIFEMKPGEKVADIVAMAGGFTAVADRHRLAIERLDDRSKTRITQLSLPEDSAQAPGSGDVLRAFSAVEATQPVARQNKRVRIEGEVLKPGEYVLPPGVTTRMAVGLAGGLTPNAYVYGTELTRESVRVAQQQSYDRALRDMETEFARASATQRAISADEAATFEQRSTATSRLIEKLRQVRPTGRIVLQLEPDASTIPDLPIEDGDRVYVPARPTTVSVFGSVFNSGAFLLESGRTVGDVLNLAGGPTRGSDPGSTFVLRPNGSVLSQLQRSSFFGLVGGVTKLKAEPGDTVFVPEMMNKTTWTQDLKEWTQIMYQFGIGAAALKTLQN</sequence>
<dbReference type="GO" id="GO:0015159">
    <property type="term" value="F:polysaccharide transmembrane transporter activity"/>
    <property type="evidence" value="ECO:0007669"/>
    <property type="project" value="InterPro"/>
</dbReference>
<evidence type="ECO:0000259" key="3">
    <source>
        <dbReference type="Pfam" id="PF10531"/>
    </source>
</evidence>
<dbReference type="PANTHER" id="PTHR33619">
    <property type="entry name" value="POLYSACCHARIDE EXPORT PROTEIN GFCE-RELATED"/>
    <property type="match status" value="1"/>
</dbReference>
<keyword evidence="1" id="KW-0732">Signal</keyword>
<proteinExistence type="predicted"/>
<organism evidence="4 5">
    <name type="scientific">Sphaerotilus montanus</name>
    <dbReference type="NCBI Taxonomy" id="522889"/>
    <lineage>
        <taxon>Bacteria</taxon>
        <taxon>Pseudomonadati</taxon>
        <taxon>Pseudomonadota</taxon>
        <taxon>Betaproteobacteria</taxon>
        <taxon>Burkholderiales</taxon>
        <taxon>Sphaerotilaceae</taxon>
        <taxon>Sphaerotilus</taxon>
    </lineage>
</organism>
<name>A0A7Y9QUY9_9BURK</name>
<feature type="domain" description="Polysaccharide export protein N-terminal" evidence="2">
    <location>
        <begin position="59"/>
        <end position="131"/>
    </location>
</feature>
<dbReference type="Pfam" id="PF10531">
    <property type="entry name" value="SLBB"/>
    <property type="match status" value="4"/>
</dbReference>
<dbReference type="InterPro" id="IPR003715">
    <property type="entry name" value="Poly_export_N"/>
</dbReference>
<reference evidence="4 5" key="1">
    <citation type="submission" date="2020-07" db="EMBL/GenBank/DDBJ databases">
        <title>Genomic Encyclopedia of Archaeal and Bacterial Type Strains, Phase II (KMG-II): from individual species to whole genera.</title>
        <authorList>
            <person name="Goeker M."/>
        </authorList>
    </citation>
    <scope>NUCLEOTIDE SEQUENCE [LARGE SCALE GENOMIC DNA]</scope>
    <source>
        <strain evidence="4 5">DSM 21226</strain>
    </source>
</reference>
<comment type="caution">
    <text evidence="4">The sequence shown here is derived from an EMBL/GenBank/DDBJ whole genome shotgun (WGS) entry which is preliminary data.</text>
</comment>
<dbReference type="RefSeq" id="WP_179632820.1">
    <property type="nucleotide sequence ID" value="NZ_JACCFH010000001.1"/>
</dbReference>